<evidence type="ECO:0000313" key="8">
    <source>
        <dbReference type="EMBL" id="OAY43371.1"/>
    </source>
</evidence>
<dbReference type="GO" id="GO:0005634">
    <property type="term" value="C:nucleus"/>
    <property type="evidence" value="ECO:0007669"/>
    <property type="project" value="UniProtKB-SubCell"/>
</dbReference>
<comment type="caution">
    <text evidence="8">The sequence shown here is derived from an EMBL/GenBank/DDBJ whole genome shotgun (WGS) entry which is preliminary data.</text>
</comment>
<dbReference type="STRING" id="3983.A0A2C9VDZ1"/>
<evidence type="ECO:0000259" key="6">
    <source>
        <dbReference type="PROSITE" id="PS50090"/>
    </source>
</evidence>
<comment type="subcellular location">
    <subcellularLocation>
        <location evidence="1">Nucleus</location>
    </subcellularLocation>
</comment>
<dbReference type="Proteomes" id="UP000091857">
    <property type="component" value="Chromosome 8"/>
</dbReference>
<evidence type="ECO:0008006" key="10">
    <source>
        <dbReference type="Google" id="ProtNLM"/>
    </source>
</evidence>
<organism evidence="8 9">
    <name type="scientific">Manihot esculenta</name>
    <name type="common">Cassava</name>
    <name type="synonym">Jatropha manihot</name>
    <dbReference type="NCBI Taxonomy" id="3983"/>
    <lineage>
        <taxon>Eukaryota</taxon>
        <taxon>Viridiplantae</taxon>
        <taxon>Streptophyta</taxon>
        <taxon>Embryophyta</taxon>
        <taxon>Tracheophyta</taxon>
        <taxon>Spermatophyta</taxon>
        <taxon>Magnoliopsida</taxon>
        <taxon>eudicotyledons</taxon>
        <taxon>Gunneridae</taxon>
        <taxon>Pentapetalae</taxon>
        <taxon>rosids</taxon>
        <taxon>fabids</taxon>
        <taxon>Malpighiales</taxon>
        <taxon>Euphorbiaceae</taxon>
        <taxon>Crotonoideae</taxon>
        <taxon>Manihoteae</taxon>
        <taxon>Manihot</taxon>
    </lineage>
</organism>
<dbReference type="PANTHER" id="PTHR47994:SF5">
    <property type="entry name" value="F14D16.11-RELATED"/>
    <property type="match status" value="1"/>
</dbReference>
<keyword evidence="3" id="KW-0238">DNA-binding</keyword>
<proteinExistence type="predicted"/>
<keyword evidence="4" id="KW-0539">Nucleus</keyword>
<dbReference type="InterPro" id="IPR015495">
    <property type="entry name" value="Myb_TF_plants"/>
</dbReference>
<dbReference type="SMART" id="SM00717">
    <property type="entry name" value="SANT"/>
    <property type="match status" value="2"/>
</dbReference>
<sequence length="321" mass="35885">MMGKSSSFEDENGIKKGPWTPEEDKKLIEFIQKHGHGSWRALPKLAGLNRCGKSCRLRWTNYLRPDIKRGNFSEDEEQIIINLHAVLGNKWSAIAQNLPGRTDNEIKNFWNTHLKKKLLQMGIDPVTHSPRSDLNLLSDLPQLLAAANFNNLMNNVTWDNGLRQIQLLHNIILQTLSSNPLPNMEAAATNLIGSNAIYEVAGYNSVPPLDIEAPQPPLNDQYHPLKDSKPGFNDNGEMGSSSYVVPISNRLLPPFVSFSPDDHHCNQTETCCRINPYDISNPSSTSTTFEALGDIMDDEASCAYCREIIDQASSQPWAMSE</sequence>
<gene>
    <name evidence="8" type="ORF">MANES_08G064800v8</name>
</gene>
<dbReference type="SUPFAM" id="SSF46689">
    <property type="entry name" value="Homeodomain-like"/>
    <property type="match status" value="1"/>
</dbReference>
<protein>
    <recommendedName>
        <fullName evidence="10">MYB family protein</fullName>
    </recommendedName>
</protein>
<keyword evidence="2" id="KW-0677">Repeat</keyword>
<dbReference type="InterPro" id="IPR017930">
    <property type="entry name" value="Myb_dom"/>
</dbReference>
<dbReference type="SMR" id="A0A2C9VDZ1"/>
<evidence type="ECO:0000259" key="7">
    <source>
        <dbReference type="PROSITE" id="PS51294"/>
    </source>
</evidence>
<feature type="domain" description="Myb-like" evidence="6">
    <location>
        <begin position="64"/>
        <end position="114"/>
    </location>
</feature>
<dbReference type="Gene3D" id="1.10.10.60">
    <property type="entry name" value="Homeodomain-like"/>
    <property type="match status" value="2"/>
</dbReference>
<dbReference type="FunFam" id="1.10.10.60:FF:000001">
    <property type="entry name" value="MYB-related transcription factor"/>
    <property type="match status" value="1"/>
</dbReference>
<dbReference type="PANTHER" id="PTHR47994">
    <property type="entry name" value="F14D16.11-RELATED"/>
    <property type="match status" value="1"/>
</dbReference>
<evidence type="ECO:0000256" key="1">
    <source>
        <dbReference type="ARBA" id="ARBA00004123"/>
    </source>
</evidence>
<evidence type="ECO:0000313" key="9">
    <source>
        <dbReference type="Proteomes" id="UP000091857"/>
    </source>
</evidence>
<feature type="region of interest" description="Disordered" evidence="5">
    <location>
        <begin position="1"/>
        <end position="20"/>
    </location>
</feature>
<dbReference type="InterPro" id="IPR001005">
    <property type="entry name" value="SANT/Myb"/>
</dbReference>
<accession>A0A2C9VDZ1</accession>
<reference evidence="9" key="1">
    <citation type="journal article" date="2016" name="Nat. Biotechnol.">
        <title>Sequencing wild and cultivated cassava and related species reveals extensive interspecific hybridization and genetic diversity.</title>
        <authorList>
            <person name="Bredeson J.V."/>
            <person name="Lyons J.B."/>
            <person name="Prochnik S.E."/>
            <person name="Wu G.A."/>
            <person name="Ha C.M."/>
            <person name="Edsinger-Gonzales E."/>
            <person name="Grimwood J."/>
            <person name="Schmutz J."/>
            <person name="Rabbi I.Y."/>
            <person name="Egesi C."/>
            <person name="Nauluvula P."/>
            <person name="Lebot V."/>
            <person name="Ndunguru J."/>
            <person name="Mkamilo G."/>
            <person name="Bart R.S."/>
            <person name="Setter T.L."/>
            <person name="Gleadow R.M."/>
            <person name="Kulakow P."/>
            <person name="Ferguson M.E."/>
            <person name="Rounsley S."/>
            <person name="Rokhsar D.S."/>
        </authorList>
    </citation>
    <scope>NUCLEOTIDE SEQUENCE [LARGE SCALE GENOMIC DNA]</scope>
    <source>
        <strain evidence="9">cv. AM560-2</strain>
    </source>
</reference>
<evidence type="ECO:0000256" key="4">
    <source>
        <dbReference type="ARBA" id="ARBA00023242"/>
    </source>
</evidence>
<name>A0A2C9VDZ1_MANES</name>
<dbReference type="InterPro" id="IPR009057">
    <property type="entry name" value="Homeodomain-like_sf"/>
</dbReference>
<dbReference type="Gramene" id="Manes.08G064800.1.v8.1">
    <property type="protein sequence ID" value="Manes.08G064800.1.v8.1.CDS"/>
    <property type="gene ID" value="Manes.08G064800.v8.1"/>
</dbReference>
<evidence type="ECO:0000256" key="5">
    <source>
        <dbReference type="SAM" id="MobiDB-lite"/>
    </source>
</evidence>
<feature type="domain" description="HTH myb-type" evidence="7">
    <location>
        <begin position="64"/>
        <end position="118"/>
    </location>
</feature>
<dbReference type="CDD" id="cd00167">
    <property type="entry name" value="SANT"/>
    <property type="match status" value="2"/>
</dbReference>
<dbReference type="PROSITE" id="PS50090">
    <property type="entry name" value="MYB_LIKE"/>
    <property type="match status" value="2"/>
</dbReference>
<dbReference type="EMBL" id="CM004394">
    <property type="protein sequence ID" value="OAY43371.1"/>
    <property type="molecule type" value="Genomic_DNA"/>
</dbReference>
<feature type="domain" description="Myb-like" evidence="6">
    <location>
        <begin position="11"/>
        <end position="63"/>
    </location>
</feature>
<dbReference type="AlphaFoldDB" id="A0A2C9VDZ1"/>
<keyword evidence="9" id="KW-1185">Reference proteome</keyword>
<feature type="domain" description="HTH myb-type" evidence="7">
    <location>
        <begin position="11"/>
        <end position="63"/>
    </location>
</feature>
<dbReference type="Pfam" id="PF00249">
    <property type="entry name" value="Myb_DNA-binding"/>
    <property type="match status" value="2"/>
</dbReference>
<dbReference type="GO" id="GO:0003677">
    <property type="term" value="F:DNA binding"/>
    <property type="evidence" value="ECO:0007669"/>
    <property type="project" value="UniProtKB-KW"/>
</dbReference>
<dbReference type="FunFam" id="1.10.10.60:FF:000349">
    <property type="entry name" value="Transcription factor MYB39"/>
    <property type="match status" value="1"/>
</dbReference>
<dbReference type="PROSITE" id="PS51294">
    <property type="entry name" value="HTH_MYB"/>
    <property type="match status" value="2"/>
</dbReference>
<evidence type="ECO:0000256" key="2">
    <source>
        <dbReference type="ARBA" id="ARBA00022737"/>
    </source>
</evidence>
<evidence type="ECO:0000256" key="3">
    <source>
        <dbReference type="ARBA" id="ARBA00023125"/>
    </source>
</evidence>